<sequence length="324" mass="35974">MAEGDLKTYRGNCHCGKFIYEIKVPEIKEYNECNCSICRRKGYAFVIPGEGNFQFVKGSMDELKTYSFGNQYFTHCVSRSSLMLRTKVLDSAAAAAAGVQLNSLTFWATFQFCPDCGTAILGDCPQVTPSIFINARAIQGLDIWSLKSKTFDGNALAPPYKPPVYDGPEPSMEVENGKVYYGSCHCGAVRLALKVKPFETWDTLSDEESVVECNCSSCVRGAQVWCYPHKDQSVILGRENISYHIFNTKTGRKGFCKHCGVPLFNEENPPKEFAALSDDAKKSRESVGNQCNINLRILQDFDYKTLKTLRLDGAGDIPGGYVDP</sequence>
<dbReference type="GO" id="GO:0016846">
    <property type="term" value="F:carbon-sulfur lyase activity"/>
    <property type="evidence" value="ECO:0007669"/>
    <property type="project" value="InterPro"/>
</dbReference>
<dbReference type="Pfam" id="PF04828">
    <property type="entry name" value="GFA"/>
    <property type="match status" value="1"/>
</dbReference>
<dbReference type="GO" id="GO:0046872">
    <property type="term" value="F:metal ion binding"/>
    <property type="evidence" value="ECO:0007669"/>
    <property type="project" value="UniProtKB-KW"/>
</dbReference>
<keyword evidence="6" id="KW-1185">Reference proteome</keyword>
<dbReference type="PANTHER" id="PTHR28620">
    <property type="entry name" value="CENTROMERE PROTEIN V"/>
    <property type="match status" value="1"/>
</dbReference>
<dbReference type="AlphaFoldDB" id="A0A9W9CWI6"/>
<dbReference type="PROSITE" id="PS51891">
    <property type="entry name" value="CENP_V_GFA"/>
    <property type="match status" value="2"/>
</dbReference>
<evidence type="ECO:0000256" key="2">
    <source>
        <dbReference type="ARBA" id="ARBA00022723"/>
    </source>
</evidence>
<feature type="domain" description="CENP-V/GFA" evidence="4">
    <location>
        <begin position="180"/>
        <end position="304"/>
    </location>
</feature>
<feature type="domain" description="CENP-V/GFA" evidence="4">
    <location>
        <begin position="9"/>
        <end position="166"/>
    </location>
</feature>
<evidence type="ECO:0000256" key="1">
    <source>
        <dbReference type="ARBA" id="ARBA00005495"/>
    </source>
</evidence>
<evidence type="ECO:0000313" key="5">
    <source>
        <dbReference type="EMBL" id="KAJ4389827.1"/>
    </source>
</evidence>
<organism evidence="5 6">
    <name type="scientific">Gnomoniopsis smithogilvyi</name>
    <dbReference type="NCBI Taxonomy" id="1191159"/>
    <lineage>
        <taxon>Eukaryota</taxon>
        <taxon>Fungi</taxon>
        <taxon>Dikarya</taxon>
        <taxon>Ascomycota</taxon>
        <taxon>Pezizomycotina</taxon>
        <taxon>Sordariomycetes</taxon>
        <taxon>Sordariomycetidae</taxon>
        <taxon>Diaporthales</taxon>
        <taxon>Gnomoniaceae</taxon>
        <taxon>Gnomoniopsis</taxon>
    </lineage>
</organism>
<dbReference type="SUPFAM" id="SSF51316">
    <property type="entry name" value="Mss4-like"/>
    <property type="match status" value="2"/>
</dbReference>
<keyword evidence="2" id="KW-0479">Metal-binding</keyword>
<dbReference type="InterPro" id="IPR011057">
    <property type="entry name" value="Mss4-like_sf"/>
</dbReference>
<dbReference type="PANTHER" id="PTHR28620:SF1">
    <property type="entry name" value="CENP-V_GFA DOMAIN-CONTAINING PROTEIN"/>
    <property type="match status" value="1"/>
</dbReference>
<dbReference type="InterPro" id="IPR006913">
    <property type="entry name" value="CENP-V/GFA"/>
</dbReference>
<name>A0A9W9CWI6_9PEZI</name>
<evidence type="ECO:0000313" key="6">
    <source>
        <dbReference type="Proteomes" id="UP001140453"/>
    </source>
</evidence>
<dbReference type="InterPro" id="IPR052355">
    <property type="entry name" value="CENP-V-like"/>
</dbReference>
<reference evidence="5" key="1">
    <citation type="submission" date="2022-10" db="EMBL/GenBank/DDBJ databases">
        <title>Tapping the CABI collections for fungal endophytes: first genome assemblies for Collariella, Neodidymelliopsis, Ascochyta clinopodiicola, Didymella pomorum, Didymosphaeria variabile, Neocosmospora piperis and Neocucurbitaria cava.</title>
        <authorList>
            <person name="Hill R."/>
        </authorList>
    </citation>
    <scope>NUCLEOTIDE SEQUENCE</scope>
    <source>
        <strain evidence="5">IMI 355082</strain>
    </source>
</reference>
<dbReference type="EMBL" id="JAPEVB010000004">
    <property type="protein sequence ID" value="KAJ4389827.1"/>
    <property type="molecule type" value="Genomic_DNA"/>
</dbReference>
<proteinExistence type="inferred from homology"/>
<dbReference type="Gene3D" id="2.170.150.70">
    <property type="match status" value="2"/>
</dbReference>
<keyword evidence="3" id="KW-0862">Zinc</keyword>
<evidence type="ECO:0000256" key="3">
    <source>
        <dbReference type="ARBA" id="ARBA00022833"/>
    </source>
</evidence>
<comment type="caution">
    <text evidence="5">The sequence shown here is derived from an EMBL/GenBank/DDBJ whole genome shotgun (WGS) entry which is preliminary data.</text>
</comment>
<evidence type="ECO:0000259" key="4">
    <source>
        <dbReference type="PROSITE" id="PS51891"/>
    </source>
</evidence>
<gene>
    <name evidence="5" type="ORF">N0V93_007299</name>
</gene>
<comment type="similarity">
    <text evidence="1">Belongs to the Gfa family.</text>
</comment>
<accession>A0A9W9CWI6</accession>
<protein>
    <recommendedName>
        <fullName evidence="4">CENP-V/GFA domain-containing protein</fullName>
    </recommendedName>
</protein>
<dbReference type="OrthoDB" id="2993351at2759"/>
<dbReference type="Proteomes" id="UP001140453">
    <property type="component" value="Unassembled WGS sequence"/>
</dbReference>